<evidence type="ECO:0000259" key="8">
    <source>
        <dbReference type="PROSITE" id="PS50217"/>
    </source>
</evidence>
<dbReference type="PANTHER" id="PTHR45879:SF3">
    <property type="entry name" value="CYCLIC AMP RESPONSE ELEMENT-BINDING PROTEIN B"/>
    <property type="match status" value="1"/>
</dbReference>
<evidence type="ECO:0008006" key="12">
    <source>
        <dbReference type="Google" id="ProtNLM"/>
    </source>
</evidence>
<dbReference type="PANTHER" id="PTHR45879">
    <property type="entry name" value="CYCLIC AMP RESPONSE ELEMENT-BINDING PROTEIN B"/>
    <property type="match status" value="1"/>
</dbReference>
<dbReference type="GO" id="GO:0000981">
    <property type="term" value="F:DNA-binding transcription factor activity, RNA polymerase II-specific"/>
    <property type="evidence" value="ECO:0007669"/>
    <property type="project" value="TreeGrafter"/>
</dbReference>
<dbReference type="Gene3D" id="1.20.5.170">
    <property type="match status" value="1"/>
</dbReference>
<keyword evidence="3" id="KW-0238">DNA-binding</keyword>
<dbReference type="GO" id="GO:0005634">
    <property type="term" value="C:nucleus"/>
    <property type="evidence" value="ECO:0007669"/>
    <property type="project" value="UniProtKB-SubCell"/>
</dbReference>
<protein>
    <recommendedName>
        <fullName evidence="12">Cyclic AMP-responsive element-binding protein 1</fullName>
    </recommendedName>
</protein>
<dbReference type="AlphaFoldDB" id="A0AAD9NBS9"/>
<feature type="domain" description="KID" evidence="9">
    <location>
        <begin position="56"/>
        <end position="115"/>
    </location>
</feature>
<sequence length="299" mass="31773">MESIVASSEANDSNHTNSDISGSVSVVQVIPGQTVQVHRIPASLVTAASLQPAIKAFQVINSDVDNTASADEDSESKKRRELLARRPSYRRILNDLSSTDNPTTITVAKIEEESDDNSSDSHDDVTGTLTNSVGGVPIQAASLPAQAIQIAAHGDSPSPGLQTLTMTNASGANIISPTGGATIVQYAQAADGQFLIPVSTISGSGIQYQIAGTTASLPQGVVMTSGSSIPAAQVSEEASRKRELRLLKNREAARECRRKKKEYVKCLENRVAVLENQNKTLIEELKSLKELYCQKEGQS</sequence>
<evidence type="ECO:0000256" key="2">
    <source>
        <dbReference type="ARBA" id="ARBA00023015"/>
    </source>
</evidence>
<dbReference type="PROSITE" id="PS50217">
    <property type="entry name" value="BZIP"/>
    <property type="match status" value="1"/>
</dbReference>
<evidence type="ECO:0000259" key="9">
    <source>
        <dbReference type="PROSITE" id="PS50953"/>
    </source>
</evidence>
<dbReference type="CDD" id="cd14690">
    <property type="entry name" value="bZIP_CREB1"/>
    <property type="match status" value="1"/>
</dbReference>
<dbReference type="PROSITE" id="PS00036">
    <property type="entry name" value="BZIP_BASIC"/>
    <property type="match status" value="1"/>
</dbReference>
<gene>
    <name evidence="10" type="ORF">LSH36_99g01042</name>
</gene>
<evidence type="ECO:0000256" key="5">
    <source>
        <dbReference type="ARBA" id="ARBA00023242"/>
    </source>
</evidence>
<dbReference type="GO" id="GO:0000978">
    <property type="term" value="F:RNA polymerase II cis-regulatory region sequence-specific DNA binding"/>
    <property type="evidence" value="ECO:0007669"/>
    <property type="project" value="TreeGrafter"/>
</dbReference>
<accession>A0AAD9NBS9</accession>
<dbReference type="InterPro" id="IPR046347">
    <property type="entry name" value="bZIP_sf"/>
</dbReference>
<dbReference type="EMBL" id="JAODUP010000099">
    <property type="protein sequence ID" value="KAK2162401.1"/>
    <property type="molecule type" value="Genomic_DNA"/>
</dbReference>
<organism evidence="10 11">
    <name type="scientific">Paralvinella palmiformis</name>
    <dbReference type="NCBI Taxonomy" id="53620"/>
    <lineage>
        <taxon>Eukaryota</taxon>
        <taxon>Metazoa</taxon>
        <taxon>Spiralia</taxon>
        <taxon>Lophotrochozoa</taxon>
        <taxon>Annelida</taxon>
        <taxon>Polychaeta</taxon>
        <taxon>Sedentaria</taxon>
        <taxon>Canalipalpata</taxon>
        <taxon>Terebellida</taxon>
        <taxon>Terebelliformia</taxon>
        <taxon>Alvinellidae</taxon>
        <taxon>Paralvinella</taxon>
    </lineage>
</organism>
<evidence type="ECO:0000256" key="3">
    <source>
        <dbReference type="ARBA" id="ARBA00023125"/>
    </source>
</evidence>
<dbReference type="InterPro" id="IPR001630">
    <property type="entry name" value="Leuzip_CREB"/>
</dbReference>
<evidence type="ECO:0000313" key="11">
    <source>
        <dbReference type="Proteomes" id="UP001208570"/>
    </source>
</evidence>
<dbReference type="SUPFAM" id="SSF57959">
    <property type="entry name" value="Leucine zipper domain"/>
    <property type="match status" value="1"/>
</dbReference>
<evidence type="ECO:0000256" key="1">
    <source>
        <dbReference type="ARBA" id="ARBA00004123"/>
    </source>
</evidence>
<reference evidence="10" key="1">
    <citation type="journal article" date="2023" name="Mol. Biol. Evol.">
        <title>Third-Generation Sequencing Reveals the Adaptive Role of the Epigenome in Three Deep-Sea Polychaetes.</title>
        <authorList>
            <person name="Perez M."/>
            <person name="Aroh O."/>
            <person name="Sun Y."/>
            <person name="Lan Y."/>
            <person name="Juniper S.K."/>
            <person name="Young C.R."/>
            <person name="Angers B."/>
            <person name="Qian P.Y."/>
        </authorList>
    </citation>
    <scope>NUCLEOTIDE SEQUENCE</scope>
    <source>
        <strain evidence="10">P08H-3</strain>
    </source>
</reference>
<dbReference type="Pfam" id="PF00170">
    <property type="entry name" value="bZIP_1"/>
    <property type="match status" value="1"/>
</dbReference>
<feature type="region of interest" description="Disordered" evidence="7">
    <location>
        <begin position="1"/>
        <end position="20"/>
    </location>
</feature>
<keyword evidence="5" id="KW-0539">Nucleus</keyword>
<evidence type="ECO:0000313" key="10">
    <source>
        <dbReference type="EMBL" id="KAK2162401.1"/>
    </source>
</evidence>
<dbReference type="PROSITE" id="PS50953">
    <property type="entry name" value="KID"/>
    <property type="match status" value="1"/>
</dbReference>
<evidence type="ECO:0000256" key="4">
    <source>
        <dbReference type="ARBA" id="ARBA00023163"/>
    </source>
</evidence>
<comment type="subcellular location">
    <subcellularLocation>
        <location evidence="1">Nucleus</location>
    </subcellularLocation>
</comment>
<dbReference type="Proteomes" id="UP001208570">
    <property type="component" value="Unassembled WGS sequence"/>
</dbReference>
<dbReference type="InterPro" id="IPR004827">
    <property type="entry name" value="bZIP"/>
</dbReference>
<feature type="coiled-coil region" evidence="6">
    <location>
        <begin position="257"/>
        <end position="291"/>
    </location>
</feature>
<dbReference type="SMART" id="SM00338">
    <property type="entry name" value="BRLZ"/>
    <property type="match status" value="1"/>
</dbReference>
<keyword evidence="2" id="KW-0805">Transcription regulation</keyword>
<evidence type="ECO:0000256" key="7">
    <source>
        <dbReference type="SAM" id="MobiDB-lite"/>
    </source>
</evidence>
<dbReference type="GO" id="GO:0005667">
    <property type="term" value="C:transcription regulator complex"/>
    <property type="evidence" value="ECO:0007669"/>
    <property type="project" value="TreeGrafter"/>
</dbReference>
<comment type="caution">
    <text evidence="10">The sequence shown here is derived from an EMBL/GenBank/DDBJ whole genome shotgun (WGS) entry which is preliminary data.</text>
</comment>
<dbReference type="PRINTS" id="PR00041">
    <property type="entry name" value="LEUZIPPRCREB"/>
</dbReference>
<feature type="domain" description="BZIP" evidence="8">
    <location>
        <begin position="239"/>
        <end position="290"/>
    </location>
</feature>
<name>A0AAD9NBS9_9ANNE</name>
<keyword evidence="6" id="KW-0175">Coiled coil</keyword>
<dbReference type="Pfam" id="PF02173">
    <property type="entry name" value="pKID"/>
    <property type="match status" value="1"/>
</dbReference>
<keyword evidence="11" id="KW-1185">Reference proteome</keyword>
<proteinExistence type="predicted"/>
<keyword evidence="4" id="KW-0804">Transcription</keyword>
<dbReference type="FunFam" id="1.20.5.170:FF:000003">
    <property type="entry name" value="cAMP-responsive element modulator isoform X2"/>
    <property type="match status" value="1"/>
</dbReference>
<evidence type="ECO:0000256" key="6">
    <source>
        <dbReference type="SAM" id="Coils"/>
    </source>
</evidence>
<dbReference type="InterPro" id="IPR003102">
    <property type="entry name" value="CREB1-like_pKID"/>
</dbReference>